<dbReference type="PANTHER" id="PTHR43715:SF1">
    <property type="entry name" value="GDP-MANNOSE 4,6 DEHYDRATASE"/>
    <property type="match status" value="1"/>
</dbReference>
<dbReference type="AlphaFoldDB" id="A0A160KUS3"/>
<evidence type="ECO:0000313" key="9">
    <source>
        <dbReference type="Proteomes" id="UP000077071"/>
    </source>
</evidence>
<comment type="similarity">
    <text evidence="3">Belongs to the NAD(P)-dependent epimerase/dehydratase family. GDP-mannose 4,6-dehydratase subfamily.</text>
</comment>
<dbReference type="InterPro" id="IPR016040">
    <property type="entry name" value="NAD(P)-bd_dom"/>
</dbReference>
<evidence type="ECO:0000256" key="5">
    <source>
        <dbReference type="ARBA" id="ARBA00023239"/>
    </source>
</evidence>
<comment type="cofactor">
    <cofactor evidence="2">
        <name>NADP(+)</name>
        <dbReference type="ChEBI" id="CHEBI:58349"/>
    </cofactor>
</comment>
<evidence type="ECO:0000256" key="4">
    <source>
        <dbReference type="ARBA" id="ARBA00011989"/>
    </source>
</evidence>
<dbReference type="OrthoDB" id="9779041at2"/>
<reference evidence="8 9" key="1">
    <citation type="submission" date="2016-05" db="EMBL/GenBank/DDBJ databases">
        <title>Complete genome sequence of Rathayibacter tritici NCPPB 1953.</title>
        <authorList>
            <person name="Park J."/>
            <person name="Lee H.-H."/>
            <person name="Lee S.-W."/>
            <person name="Seo Y.-S."/>
        </authorList>
    </citation>
    <scope>NUCLEOTIDE SEQUENCE [LARGE SCALE GENOMIC DNA]</scope>
    <source>
        <strain evidence="8 9">NCPPB 1953</strain>
    </source>
</reference>
<accession>A0A160KUS3</accession>
<dbReference type="RefSeq" id="WP_068254430.1">
    <property type="nucleotide sequence ID" value="NZ_CP015515.1"/>
</dbReference>
<comment type="catalytic activity">
    <reaction evidence="1">
        <text>GDP-alpha-D-mannose = GDP-4-dehydro-alpha-D-rhamnose + H2O</text>
        <dbReference type="Rhea" id="RHEA:23820"/>
        <dbReference type="ChEBI" id="CHEBI:15377"/>
        <dbReference type="ChEBI" id="CHEBI:57527"/>
        <dbReference type="ChEBI" id="CHEBI:57964"/>
        <dbReference type="EC" id="4.2.1.47"/>
    </reaction>
</comment>
<dbReference type="SUPFAM" id="SSF51735">
    <property type="entry name" value="NAD(P)-binding Rossmann-fold domains"/>
    <property type="match status" value="1"/>
</dbReference>
<evidence type="ECO:0000256" key="3">
    <source>
        <dbReference type="ARBA" id="ARBA00009263"/>
    </source>
</evidence>
<keyword evidence="9" id="KW-1185">Reference proteome</keyword>
<evidence type="ECO:0000259" key="7">
    <source>
        <dbReference type="Pfam" id="PF16363"/>
    </source>
</evidence>
<sequence>MPAALVTGASGQDGGYLVERLLVDGWEVSALVREADDTALPAAVRCFEGDLRDAVGLGRLVVEAEPDTVFHLAGLSSVALSWQEPVLTAEVTGTAVAALLEASLALQESAGREVRFVQASSSEIFGAATENPQTERTPLRPVSPYGAAKAFAHHLVAVYRGRGLHASSGILYNHESPRRPLSFVTRKITAGVAAIAAGTESELSLGNLDARRDWGWAPDYVDALVRASRADEPGDYVVATGVAHSVRDFVRAAFTAAGIDDWEQRVTIDPRFARPVDAPEMRGDASRAHEVLGWTPTVGFEEIVARMVGNDLELARRID</sequence>
<dbReference type="STRING" id="33888.A6122_1921"/>
<dbReference type="GO" id="GO:0008446">
    <property type="term" value="F:GDP-mannose 4,6-dehydratase activity"/>
    <property type="evidence" value="ECO:0007669"/>
    <property type="project" value="UniProtKB-EC"/>
</dbReference>
<dbReference type="Gene3D" id="3.40.50.720">
    <property type="entry name" value="NAD(P)-binding Rossmann-like Domain"/>
    <property type="match status" value="1"/>
</dbReference>
<dbReference type="EMBL" id="CP015515">
    <property type="protein sequence ID" value="AND17048.1"/>
    <property type="molecule type" value="Genomic_DNA"/>
</dbReference>
<organism evidence="8 9">
    <name type="scientific">Rathayibacter tritici</name>
    <dbReference type="NCBI Taxonomy" id="33888"/>
    <lineage>
        <taxon>Bacteria</taxon>
        <taxon>Bacillati</taxon>
        <taxon>Actinomycetota</taxon>
        <taxon>Actinomycetes</taxon>
        <taxon>Micrococcales</taxon>
        <taxon>Microbacteriaceae</taxon>
        <taxon>Rathayibacter</taxon>
    </lineage>
</organism>
<dbReference type="EC" id="4.2.1.47" evidence="4"/>
<evidence type="ECO:0000256" key="1">
    <source>
        <dbReference type="ARBA" id="ARBA00000188"/>
    </source>
</evidence>
<dbReference type="InterPro" id="IPR036291">
    <property type="entry name" value="NAD(P)-bd_dom_sf"/>
</dbReference>
<dbReference type="PATRIC" id="fig|33888.3.peg.2128"/>
<dbReference type="Proteomes" id="UP000077071">
    <property type="component" value="Chromosome"/>
</dbReference>
<feature type="domain" description="NAD(P)-binding" evidence="7">
    <location>
        <begin position="5"/>
        <end position="307"/>
    </location>
</feature>
<evidence type="ECO:0000256" key="2">
    <source>
        <dbReference type="ARBA" id="ARBA00001937"/>
    </source>
</evidence>
<dbReference type="FunFam" id="3.40.50.720:FF:000924">
    <property type="entry name" value="GDP-mannose 4,6 dehydratase"/>
    <property type="match status" value="1"/>
</dbReference>
<name>A0A160KUS3_9MICO</name>
<dbReference type="InterPro" id="IPR006368">
    <property type="entry name" value="GDP_Man_deHydtase"/>
</dbReference>
<dbReference type="GO" id="GO:0042351">
    <property type="term" value="P:'de novo' GDP-L-fucose biosynthetic process"/>
    <property type="evidence" value="ECO:0007669"/>
    <property type="project" value="TreeGrafter"/>
</dbReference>
<keyword evidence="5" id="KW-0456">Lyase</keyword>
<proteinExistence type="inferred from homology"/>
<dbReference type="CDD" id="cd05260">
    <property type="entry name" value="GDP_MD_SDR_e"/>
    <property type="match status" value="1"/>
</dbReference>
<dbReference type="KEGG" id="rtn:A6122_1921"/>
<comment type="function">
    <text evidence="6">Catalyzes the conversion of GDP-D-mannose to GDP-4-dehydro-6-deoxy-D-mannose.</text>
</comment>
<evidence type="ECO:0000256" key="6">
    <source>
        <dbReference type="ARBA" id="ARBA00059383"/>
    </source>
</evidence>
<gene>
    <name evidence="8" type="ORF">A6122_1921</name>
</gene>
<protein>
    <recommendedName>
        <fullName evidence="4">GDP-mannose 4,6-dehydratase</fullName>
        <ecNumber evidence="4">4.2.1.47</ecNumber>
    </recommendedName>
</protein>
<dbReference type="Pfam" id="PF16363">
    <property type="entry name" value="GDP_Man_Dehyd"/>
    <property type="match status" value="1"/>
</dbReference>
<evidence type="ECO:0000313" key="8">
    <source>
        <dbReference type="EMBL" id="AND17048.1"/>
    </source>
</evidence>
<dbReference type="PANTHER" id="PTHR43715">
    <property type="entry name" value="GDP-MANNOSE 4,6-DEHYDRATASE"/>
    <property type="match status" value="1"/>
</dbReference>
<dbReference type="Gene3D" id="3.90.25.10">
    <property type="entry name" value="UDP-galactose 4-epimerase, domain 1"/>
    <property type="match status" value="1"/>
</dbReference>